<sequence length="130" mass="15048">MIPRDERPPVSYSNTLEVIPFQRENRPLDSLSGSVLQRQPRHVPEERRPPTATERLPRALLSSASLPPAAIITIVRLSTQRSTIRDPLESSNKGKLMTMFRIFILNKNILFSTLNKLYERYWSNNFVKTE</sequence>
<proteinExistence type="predicted"/>
<organism evidence="2 3">
    <name type="scientific">Melipona quadrifasciata</name>
    <dbReference type="NCBI Taxonomy" id="166423"/>
    <lineage>
        <taxon>Eukaryota</taxon>
        <taxon>Metazoa</taxon>
        <taxon>Ecdysozoa</taxon>
        <taxon>Arthropoda</taxon>
        <taxon>Hexapoda</taxon>
        <taxon>Insecta</taxon>
        <taxon>Pterygota</taxon>
        <taxon>Neoptera</taxon>
        <taxon>Endopterygota</taxon>
        <taxon>Hymenoptera</taxon>
        <taxon>Apocrita</taxon>
        <taxon>Aculeata</taxon>
        <taxon>Apoidea</taxon>
        <taxon>Anthophila</taxon>
        <taxon>Apidae</taxon>
        <taxon>Melipona</taxon>
    </lineage>
</organism>
<accession>A0A0M9A6M8</accession>
<evidence type="ECO:0000256" key="1">
    <source>
        <dbReference type="SAM" id="MobiDB-lite"/>
    </source>
</evidence>
<protein>
    <submittedName>
        <fullName evidence="2">Uncharacterized protein</fullName>
    </submittedName>
</protein>
<dbReference type="AlphaFoldDB" id="A0A0M9A6M8"/>
<gene>
    <name evidence="2" type="ORF">WN51_09860</name>
</gene>
<reference evidence="2 3" key="1">
    <citation type="submission" date="2015-07" db="EMBL/GenBank/DDBJ databases">
        <title>The genome of Melipona quadrifasciata.</title>
        <authorList>
            <person name="Pan H."/>
            <person name="Kapheim K."/>
        </authorList>
    </citation>
    <scope>NUCLEOTIDE SEQUENCE [LARGE SCALE GENOMIC DNA]</scope>
    <source>
        <strain evidence="2">0111107301</strain>
        <tissue evidence="2">Whole body</tissue>
    </source>
</reference>
<feature type="region of interest" description="Disordered" evidence="1">
    <location>
        <begin position="29"/>
        <end position="59"/>
    </location>
</feature>
<evidence type="ECO:0000313" key="2">
    <source>
        <dbReference type="EMBL" id="KOX77536.1"/>
    </source>
</evidence>
<dbReference type="Proteomes" id="UP000053105">
    <property type="component" value="Unassembled WGS sequence"/>
</dbReference>
<dbReference type="EMBL" id="KQ435732">
    <property type="protein sequence ID" value="KOX77536.1"/>
    <property type="molecule type" value="Genomic_DNA"/>
</dbReference>
<evidence type="ECO:0000313" key="3">
    <source>
        <dbReference type="Proteomes" id="UP000053105"/>
    </source>
</evidence>
<name>A0A0M9A6M8_9HYME</name>
<keyword evidence="3" id="KW-1185">Reference proteome</keyword>